<dbReference type="RefSeq" id="WP_107975743.1">
    <property type="nucleotide sequence ID" value="NZ_BMEZ01000009.1"/>
</dbReference>
<organism evidence="2 3">
    <name type="scientific">Allosediminivita pacifica</name>
    <dbReference type="NCBI Taxonomy" id="1267769"/>
    <lineage>
        <taxon>Bacteria</taxon>
        <taxon>Pseudomonadati</taxon>
        <taxon>Pseudomonadota</taxon>
        <taxon>Alphaproteobacteria</taxon>
        <taxon>Rhodobacterales</taxon>
        <taxon>Paracoccaceae</taxon>
        <taxon>Allosediminivita</taxon>
    </lineage>
</organism>
<evidence type="ECO:0000313" key="2">
    <source>
        <dbReference type="EMBL" id="PTX48877.1"/>
    </source>
</evidence>
<protein>
    <submittedName>
        <fullName evidence="2">Uncharacterized protein</fullName>
    </submittedName>
</protein>
<comment type="caution">
    <text evidence="2">The sequence shown here is derived from an EMBL/GenBank/DDBJ whole genome shotgun (WGS) entry which is preliminary data.</text>
</comment>
<keyword evidence="1" id="KW-0472">Membrane</keyword>
<keyword evidence="1" id="KW-1133">Transmembrane helix</keyword>
<name>A0A2T6AYJ5_9RHOB</name>
<gene>
    <name evidence="2" type="ORF">C8N44_108156</name>
</gene>
<accession>A0A2T6AYJ5</accession>
<evidence type="ECO:0000313" key="3">
    <source>
        <dbReference type="Proteomes" id="UP000244069"/>
    </source>
</evidence>
<keyword evidence="3" id="KW-1185">Reference proteome</keyword>
<dbReference type="EMBL" id="QBKN01000008">
    <property type="protein sequence ID" value="PTX48877.1"/>
    <property type="molecule type" value="Genomic_DNA"/>
</dbReference>
<sequence length="64" mass="6593">MTHLDLTCAPAQHYRRLAPSDLRAIGAGLALVLMMGIPALLAPASEVAPGAWHGNAAPHAVTAR</sequence>
<dbReference type="AlphaFoldDB" id="A0A2T6AYJ5"/>
<dbReference type="Proteomes" id="UP000244069">
    <property type="component" value="Unassembled WGS sequence"/>
</dbReference>
<keyword evidence="1" id="KW-0812">Transmembrane</keyword>
<proteinExistence type="predicted"/>
<reference evidence="2 3" key="1">
    <citation type="submission" date="2018-04" db="EMBL/GenBank/DDBJ databases">
        <title>Genomic Encyclopedia of Archaeal and Bacterial Type Strains, Phase II (KMG-II): from individual species to whole genera.</title>
        <authorList>
            <person name="Goeker M."/>
        </authorList>
    </citation>
    <scope>NUCLEOTIDE SEQUENCE [LARGE SCALE GENOMIC DNA]</scope>
    <source>
        <strain evidence="2 3">DSM 29329</strain>
    </source>
</reference>
<evidence type="ECO:0000256" key="1">
    <source>
        <dbReference type="SAM" id="Phobius"/>
    </source>
</evidence>
<feature type="transmembrane region" description="Helical" evidence="1">
    <location>
        <begin position="22"/>
        <end position="42"/>
    </location>
</feature>